<gene>
    <name evidence="2" type="ORF">DES47_107174</name>
</gene>
<sequence length="121" mass="12939">MKRQSGSSSSTGVNDKPEDDPTELESSFELVLSESDVDAGVRKRVQAATAGSRVLSGEDQDAKQILMDALPTIIAQKIRKIVPKDFEISEVQLKLNVSGKLFGTGVSGDVILKLTPAAPRK</sequence>
<dbReference type="Proteomes" id="UP000295361">
    <property type="component" value="Unassembled WGS sequence"/>
</dbReference>
<proteinExistence type="predicted"/>
<comment type="caution">
    <text evidence="2">The sequence shown here is derived from an EMBL/GenBank/DDBJ whole genome shotgun (WGS) entry which is preliminary data.</text>
</comment>
<protein>
    <submittedName>
        <fullName evidence="2">Uncharacterized protein</fullName>
    </submittedName>
</protein>
<feature type="compositionally biased region" description="Polar residues" evidence="1">
    <location>
        <begin position="1"/>
        <end position="13"/>
    </location>
</feature>
<dbReference type="InParanoid" id="A0A4R6QI94"/>
<dbReference type="RefSeq" id="WP_133703053.1">
    <property type="nucleotide sequence ID" value="NZ_SNXS01000007.1"/>
</dbReference>
<reference evidence="2 3" key="1">
    <citation type="submission" date="2019-03" db="EMBL/GenBank/DDBJ databases">
        <title>Genomic Encyclopedia of Type Strains, Phase IV (KMG-IV): sequencing the most valuable type-strain genomes for metagenomic binning, comparative biology and taxonomic classification.</title>
        <authorList>
            <person name="Goeker M."/>
        </authorList>
    </citation>
    <scope>NUCLEOTIDE SEQUENCE [LARGE SCALE GENOMIC DNA]</scope>
    <source>
        <strain evidence="2 3">DSM 16998</strain>
    </source>
</reference>
<dbReference type="EMBL" id="SNXS01000007">
    <property type="protein sequence ID" value="TDP62596.1"/>
    <property type="molecule type" value="Genomic_DNA"/>
</dbReference>
<organism evidence="2 3">
    <name type="scientific">Roseateles toxinivorans</name>
    <dbReference type="NCBI Taxonomy" id="270368"/>
    <lineage>
        <taxon>Bacteria</taxon>
        <taxon>Pseudomonadati</taxon>
        <taxon>Pseudomonadota</taxon>
        <taxon>Betaproteobacteria</taxon>
        <taxon>Burkholderiales</taxon>
        <taxon>Sphaerotilaceae</taxon>
        <taxon>Roseateles</taxon>
    </lineage>
</organism>
<evidence type="ECO:0000313" key="2">
    <source>
        <dbReference type="EMBL" id="TDP62596.1"/>
    </source>
</evidence>
<evidence type="ECO:0000313" key="3">
    <source>
        <dbReference type="Proteomes" id="UP000295361"/>
    </source>
</evidence>
<accession>A0A4R6QI94</accession>
<keyword evidence="3" id="KW-1185">Reference proteome</keyword>
<name>A0A4R6QI94_9BURK</name>
<feature type="region of interest" description="Disordered" evidence="1">
    <location>
        <begin position="1"/>
        <end position="28"/>
    </location>
</feature>
<evidence type="ECO:0000256" key="1">
    <source>
        <dbReference type="SAM" id="MobiDB-lite"/>
    </source>
</evidence>
<dbReference type="AlphaFoldDB" id="A0A4R6QI94"/>